<evidence type="ECO:0000313" key="3">
    <source>
        <dbReference type="EnsemblProtists" id="EKX31764"/>
    </source>
</evidence>
<sequence>MNANGNPVLLKHGYLKRKTVIGWERKYFRLLEDALFMFVSHTNNIPQQDVSLLGGSVEDVSWKLKKNCCILVQTEKDGKIYLNCENNTEFKEWYDALYFATTVSKLAEYCSP</sequence>
<dbReference type="CDD" id="cd00821">
    <property type="entry name" value="PH"/>
    <property type="match status" value="1"/>
</dbReference>
<proteinExistence type="predicted"/>
<reference evidence="4" key="2">
    <citation type="submission" date="2012-11" db="EMBL/GenBank/DDBJ databases">
        <authorList>
            <person name="Kuo A."/>
            <person name="Curtis B.A."/>
            <person name="Tanifuji G."/>
            <person name="Burki F."/>
            <person name="Gruber A."/>
            <person name="Irimia M."/>
            <person name="Maruyama S."/>
            <person name="Arias M.C."/>
            <person name="Ball S.G."/>
            <person name="Gile G.H."/>
            <person name="Hirakawa Y."/>
            <person name="Hopkins J.F."/>
            <person name="Rensing S.A."/>
            <person name="Schmutz J."/>
            <person name="Symeonidi A."/>
            <person name="Elias M."/>
            <person name="Eveleigh R.J."/>
            <person name="Herman E.K."/>
            <person name="Klute M.J."/>
            <person name="Nakayama T."/>
            <person name="Obornik M."/>
            <person name="Reyes-Prieto A."/>
            <person name="Armbrust E.V."/>
            <person name="Aves S.J."/>
            <person name="Beiko R.G."/>
            <person name="Coutinho P."/>
            <person name="Dacks J.B."/>
            <person name="Durnford D.G."/>
            <person name="Fast N.M."/>
            <person name="Green B.R."/>
            <person name="Grisdale C."/>
            <person name="Hempe F."/>
            <person name="Henrissat B."/>
            <person name="Hoppner M.P."/>
            <person name="Ishida K.-I."/>
            <person name="Kim E."/>
            <person name="Koreny L."/>
            <person name="Kroth P.G."/>
            <person name="Liu Y."/>
            <person name="Malik S.-B."/>
            <person name="Maier U.G."/>
            <person name="McRose D."/>
            <person name="Mock T."/>
            <person name="Neilson J.A."/>
            <person name="Onodera N.T."/>
            <person name="Poole A.M."/>
            <person name="Pritham E.J."/>
            <person name="Richards T.A."/>
            <person name="Rocap G."/>
            <person name="Roy S.W."/>
            <person name="Sarai C."/>
            <person name="Schaack S."/>
            <person name="Shirato S."/>
            <person name="Slamovits C.H."/>
            <person name="Spencer D.F."/>
            <person name="Suzuki S."/>
            <person name="Worden A.Z."/>
            <person name="Zauner S."/>
            <person name="Barry K."/>
            <person name="Bell C."/>
            <person name="Bharti A.K."/>
            <person name="Crow J.A."/>
            <person name="Grimwood J."/>
            <person name="Kramer R."/>
            <person name="Lindquist E."/>
            <person name="Lucas S."/>
            <person name="Salamov A."/>
            <person name="McFadden G.I."/>
            <person name="Lane C.E."/>
            <person name="Keeling P.J."/>
            <person name="Gray M.W."/>
            <person name="Grigoriev I.V."/>
            <person name="Archibald J.M."/>
        </authorList>
    </citation>
    <scope>NUCLEOTIDE SEQUENCE</scope>
    <source>
        <strain evidence="4">CCMP2712</strain>
    </source>
</reference>
<evidence type="ECO:0000259" key="1">
    <source>
        <dbReference type="PROSITE" id="PS50003"/>
    </source>
</evidence>
<dbReference type="EnsemblProtists" id="EKX31764">
    <property type="protein sequence ID" value="EKX31764"/>
    <property type="gene ID" value="GUITHDRAFT_122053"/>
</dbReference>
<dbReference type="InterPro" id="IPR011993">
    <property type="entry name" value="PH-like_dom_sf"/>
</dbReference>
<dbReference type="Proteomes" id="UP000011087">
    <property type="component" value="Unassembled WGS sequence"/>
</dbReference>
<dbReference type="RefSeq" id="XP_005818744.1">
    <property type="nucleotide sequence ID" value="XM_005818687.1"/>
</dbReference>
<keyword evidence="4" id="KW-1185">Reference proteome</keyword>
<dbReference type="GeneID" id="17288488"/>
<dbReference type="SUPFAM" id="SSF50729">
    <property type="entry name" value="PH domain-like"/>
    <property type="match status" value="1"/>
</dbReference>
<evidence type="ECO:0000313" key="2">
    <source>
        <dbReference type="EMBL" id="EKX31764.1"/>
    </source>
</evidence>
<gene>
    <name evidence="2" type="ORF">GUITHDRAFT_122053</name>
</gene>
<protein>
    <recommendedName>
        <fullName evidence="1">PH domain-containing protein</fullName>
    </recommendedName>
</protein>
<dbReference type="HOGENOM" id="CLU_2150673_0_0_1"/>
<reference evidence="3" key="3">
    <citation type="submission" date="2015-06" db="UniProtKB">
        <authorList>
            <consortium name="EnsemblProtists"/>
        </authorList>
    </citation>
    <scope>IDENTIFICATION</scope>
</reference>
<dbReference type="SMART" id="SM00233">
    <property type="entry name" value="PH"/>
    <property type="match status" value="1"/>
</dbReference>
<organism evidence="2">
    <name type="scientific">Guillardia theta (strain CCMP2712)</name>
    <name type="common">Cryptophyte</name>
    <dbReference type="NCBI Taxonomy" id="905079"/>
    <lineage>
        <taxon>Eukaryota</taxon>
        <taxon>Cryptophyceae</taxon>
        <taxon>Pyrenomonadales</taxon>
        <taxon>Geminigeraceae</taxon>
        <taxon>Guillardia</taxon>
    </lineage>
</organism>
<accession>L1I7D1</accession>
<dbReference type="PROSITE" id="PS50003">
    <property type="entry name" value="PH_DOMAIN"/>
    <property type="match status" value="1"/>
</dbReference>
<dbReference type="OrthoDB" id="6146649at2759"/>
<name>L1I7D1_GUITC</name>
<feature type="domain" description="PH" evidence="1">
    <location>
        <begin position="8"/>
        <end position="102"/>
    </location>
</feature>
<dbReference type="InterPro" id="IPR001849">
    <property type="entry name" value="PH_domain"/>
</dbReference>
<dbReference type="PaxDb" id="55529-EKX31764"/>
<dbReference type="Pfam" id="PF00169">
    <property type="entry name" value="PH"/>
    <property type="match status" value="1"/>
</dbReference>
<reference evidence="2 4" key="1">
    <citation type="journal article" date="2012" name="Nature">
        <title>Algal genomes reveal evolutionary mosaicism and the fate of nucleomorphs.</title>
        <authorList>
            <consortium name="DOE Joint Genome Institute"/>
            <person name="Curtis B.A."/>
            <person name="Tanifuji G."/>
            <person name="Burki F."/>
            <person name="Gruber A."/>
            <person name="Irimia M."/>
            <person name="Maruyama S."/>
            <person name="Arias M.C."/>
            <person name="Ball S.G."/>
            <person name="Gile G.H."/>
            <person name="Hirakawa Y."/>
            <person name="Hopkins J.F."/>
            <person name="Kuo A."/>
            <person name="Rensing S.A."/>
            <person name="Schmutz J."/>
            <person name="Symeonidi A."/>
            <person name="Elias M."/>
            <person name="Eveleigh R.J."/>
            <person name="Herman E.K."/>
            <person name="Klute M.J."/>
            <person name="Nakayama T."/>
            <person name="Obornik M."/>
            <person name="Reyes-Prieto A."/>
            <person name="Armbrust E.V."/>
            <person name="Aves S.J."/>
            <person name="Beiko R.G."/>
            <person name="Coutinho P."/>
            <person name="Dacks J.B."/>
            <person name="Durnford D.G."/>
            <person name="Fast N.M."/>
            <person name="Green B.R."/>
            <person name="Grisdale C.J."/>
            <person name="Hempel F."/>
            <person name="Henrissat B."/>
            <person name="Hoppner M.P."/>
            <person name="Ishida K."/>
            <person name="Kim E."/>
            <person name="Koreny L."/>
            <person name="Kroth P.G."/>
            <person name="Liu Y."/>
            <person name="Malik S.B."/>
            <person name="Maier U.G."/>
            <person name="McRose D."/>
            <person name="Mock T."/>
            <person name="Neilson J.A."/>
            <person name="Onodera N.T."/>
            <person name="Poole A.M."/>
            <person name="Pritham E.J."/>
            <person name="Richards T.A."/>
            <person name="Rocap G."/>
            <person name="Roy S.W."/>
            <person name="Sarai C."/>
            <person name="Schaack S."/>
            <person name="Shirato S."/>
            <person name="Slamovits C.H."/>
            <person name="Spencer D.F."/>
            <person name="Suzuki S."/>
            <person name="Worden A.Z."/>
            <person name="Zauner S."/>
            <person name="Barry K."/>
            <person name="Bell C."/>
            <person name="Bharti A.K."/>
            <person name="Crow J.A."/>
            <person name="Grimwood J."/>
            <person name="Kramer R."/>
            <person name="Lindquist E."/>
            <person name="Lucas S."/>
            <person name="Salamov A."/>
            <person name="McFadden G.I."/>
            <person name="Lane C.E."/>
            <person name="Keeling P.J."/>
            <person name="Gray M.W."/>
            <person name="Grigoriev I.V."/>
            <person name="Archibald J.M."/>
        </authorList>
    </citation>
    <scope>NUCLEOTIDE SEQUENCE</scope>
    <source>
        <strain evidence="2 4">CCMP2712</strain>
    </source>
</reference>
<dbReference type="AlphaFoldDB" id="L1I7D1"/>
<dbReference type="EMBL" id="JH993239">
    <property type="protein sequence ID" value="EKX31764.1"/>
    <property type="molecule type" value="Genomic_DNA"/>
</dbReference>
<evidence type="ECO:0000313" key="4">
    <source>
        <dbReference type="Proteomes" id="UP000011087"/>
    </source>
</evidence>
<dbReference type="Gene3D" id="2.30.29.30">
    <property type="entry name" value="Pleckstrin-homology domain (PH domain)/Phosphotyrosine-binding domain (PTB)"/>
    <property type="match status" value="1"/>
</dbReference>
<dbReference type="KEGG" id="gtt:GUITHDRAFT_122053"/>